<evidence type="ECO:0000256" key="2">
    <source>
        <dbReference type="ARBA" id="ARBA00022980"/>
    </source>
</evidence>
<dbReference type="Pfam" id="PF09479">
    <property type="entry name" value="Flg_new"/>
    <property type="match status" value="1"/>
</dbReference>
<dbReference type="InterPro" id="IPR021131">
    <property type="entry name" value="Ribosomal_uL15/eL18"/>
</dbReference>
<dbReference type="GO" id="GO:0030313">
    <property type="term" value="C:cell envelope"/>
    <property type="evidence" value="ECO:0007669"/>
    <property type="project" value="UniProtKB-SubCell"/>
</dbReference>
<evidence type="ECO:0000256" key="1">
    <source>
        <dbReference type="ARBA" id="ARBA00004196"/>
    </source>
</evidence>
<evidence type="ECO:0000256" key="3">
    <source>
        <dbReference type="ARBA" id="ARBA00023274"/>
    </source>
</evidence>
<evidence type="ECO:0000256" key="6">
    <source>
        <dbReference type="RuleBase" id="RU003889"/>
    </source>
</evidence>
<protein>
    <recommendedName>
        <fullName evidence="4 6">50S ribosomal protein L15</fullName>
    </recommendedName>
</protein>
<dbReference type="InterPro" id="IPR036227">
    <property type="entry name" value="Ribosomal_uL15/eL18_sf"/>
</dbReference>
<feature type="transmembrane region" description="Helical" evidence="8">
    <location>
        <begin position="28"/>
        <end position="49"/>
    </location>
</feature>
<dbReference type="InterPro" id="IPR013378">
    <property type="entry name" value="InlB-like_B-rpt"/>
</dbReference>
<keyword evidence="2 5" id="KW-0689">Ribosomal protein</keyword>
<dbReference type="GO" id="GO:0003735">
    <property type="term" value="F:structural constituent of ribosome"/>
    <property type="evidence" value="ECO:0007669"/>
    <property type="project" value="InterPro"/>
</dbReference>
<dbReference type="GO" id="GO:0006412">
    <property type="term" value="P:translation"/>
    <property type="evidence" value="ECO:0007669"/>
    <property type="project" value="InterPro"/>
</dbReference>
<evidence type="ECO:0000313" key="11">
    <source>
        <dbReference type="Proteomes" id="UP000886750"/>
    </source>
</evidence>
<reference evidence="10" key="1">
    <citation type="journal article" date="2021" name="PeerJ">
        <title>Extensive microbial diversity within the chicken gut microbiome revealed by metagenomics and culture.</title>
        <authorList>
            <person name="Gilroy R."/>
            <person name="Ravi A."/>
            <person name="Getino M."/>
            <person name="Pursley I."/>
            <person name="Horton D.L."/>
            <person name="Alikhan N.F."/>
            <person name="Baker D."/>
            <person name="Gharbi K."/>
            <person name="Hall N."/>
            <person name="Watson M."/>
            <person name="Adriaenssens E.M."/>
            <person name="Foster-Nyarko E."/>
            <person name="Jarju S."/>
            <person name="Secka A."/>
            <person name="Antonio M."/>
            <person name="Oren A."/>
            <person name="Chaudhuri R.R."/>
            <person name="La Ragione R."/>
            <person name="Hildebrand F."/>
            <person name="Pallen M.J."/>
        </authorList>
    </citation>
    <scope>NUCLEOTIDE SEQUENCE</scope>
    <source>
        <strain evidence="10">1345</strain>
    </source>
</reference>
<dbReference type="AlphaFoldDB" id="A0A9D2CTU0"/>
<dbReference type="SUPFAM" id="SSF52080">
    <property type="entry name" value="Ribosomal proteins L15p and L18e"/>
    <property type="match status" value="1"/>
</dbReference>
<reference evidence="10" key="2">
    <citation type="submission" date="2021-04" db="EMBL/GenBank/DDBJ databases">
        <authorList>
            <person name="Gilroy R."/>
        </authorList>
    </citation>
    <scope>NUCLEOTIDE SEQUENCE</scope>
    <source>
        <strain evidence="10">1345</strain>
    </source>
</reference>
<organism evidence="10 11">
    <name type="scientific">Candidatus Borkfalkia excrementigallinarum</name>
    <dbReference type="NCBI Taxonomy" id="2838506"/>
    <lineage>
        <taxon>Bacteria</taxon>
        <taxon>Bacillati</taxon>
        <taxon>Bacillota</taxon>
        <taxon>Clostridia</taxon>
        <taxon>Christensenellales</taxon>
        <taxon>Christensenellaceae</taxon>
        <taxon>Candidatus Borkfalkia</taxon>
    </lineage>
</organism>
<dbReference type="GO" id="GO:1990904">
    <property type="term" value="C:ribonucleoprotein complex"/>
    <property type="evidence" value="ECO:0007669"/>
    <property type="project" value="UniProtKB-KW"/>
</dbReference>
<feature type="compositionally biased region" description="Basic and acidic residues" evidence="7">
    <location>
        <begin position="145"/>
        <end position="155"/>
    </location>
</feature>
<comment type="similarity">
    <text evidence="5">Belongs to the universal ribosomal protein uL15 family.</text>
</comment>
<name>A0A9D2CTU0_9FIRM</name>
<evidence type="ECO:0000256" key="7">
    <source>
        <dbReference type="SAM" id="MobiDB-lite"/>
    </source>
</evidence>
<comment type="subcellular location">
    <subcellularLocation>
        <location evidence="1">Cell envelope</location>
    </subcellularLocation>
</comment>
<dbReference type="InterPro" id="IPR042229">
    <property type="entry name" value="Listeria/Bacterioides_rpt_sf"/>
</dbReference>
<sequence>MAFLMGIVPPFGCGALLAGTTPTFILCVSIVAVAAVVAVVLLFLLLIPYKLRLELGGGKTLVEKHAGHVALELSSPAREGYTFEGWYEDAAFTKPVGKIYRMPAHGAVLYAKWSPVPAAQADIAAEAIPAAPVAQASGGQAGPVERAELSAERQESPSLSEEAEPEDAEDENEVGEGDEIDNALVTLVTGGKVFVQYRRSFRARLIQSADETKAMYNRLRSEILSYIGVKERVSWNYDSFNVGRRQFVKLNANTKSIIIYFALDPALLTEYRIRDVSAKKRYAAVPARFKITGERSFRTALELLEKTAGSFGLDFKRVSEELSLPYQPREELIKAKLIKVYAKRETGETVAEEQLEEYIAEGATVEPLSAYTVTDEVAVNDAQEQITDATAHQLMGLAETKFVKSSAGRRACVNLDTISANFREGETVDLQALQERGLVDRRASACKILARGVLNKALTVEAADFSLPAVKMIVLTGGKVVKLKKG</sequence>
<evidence type="ECO:0000256" key="5">
    <source>
        <dbReference type="RuleBase" id="RU003888"/>
    </source>
</evidence>
<dbReference type="Gene3D" id="2.60.40.4270">
    <property type="entry name" value="Listeria-Bacteroides repeat domain"/>
    <property type="match status" value="1"/>
</dbReference>
<dbReference type="Proteomes" id="UP000886750">
    <property type="component" value="Unassembled WGS sequence"/>
</dbReference>
<dbReference type="PROSITE" id="PS00475">
    <property type="entry name" value="RIBOSOMAL_L15"/>
    <property type="match status" value="1"/>
</dbReference>
<evidence type="ECO:0000259" key="9">
    <source>
        <dbReference type="Pfam" id="PF00828"/>
    </source>
</evidence>
<dbReference type="Gene3D" id="3.100.10.10">
    <property type="match status" value="1"/>
</dbReference>
<gene>
    <name evidence="10" type="ORF">H9729_08405</name>
</gene>
<feature type="compositionally biased region" description="Acidic residues" evidence="7">
    <location>
        <begin position="161"/>
        <end position="176"/>
    </location>
</feature>
<feature type="domain" description="Large ribosomal subunit protein uL15/eL18" evidence="9">
    <location>
        <begin position="413"/>
        <end position="481"/>
    </location>
</feature>
<dbReference type="NCBIfam" id="TIGR02543">
    <property type="entry name" value="List_Bact_rpt"/>
    <property type="match status" value="1"/>
</dbReference>
<evidence type="ECO:0000256" key="4">
    <source>
        <dbReference type="ARBA" id="ARBA00035497"/>
    </source>
</evidence>
<dbReference type="Pfam" id="PF00828">
    <property type="entry name" value="Ribosomal_L27A"/>
    <property type="match status" value="1"/>
</dbReference>
<evidence type="ECO:0000313" key="10">
    <source>
        <dbReference type="EMBL" id="HIY97698.1"/>
    </source>
</evidence>
<keyword evidence="8" id="KW-1133">Transmembrane helix</keyword>
<dbReference type="EMBL" id="DXCQ01000074">
    <property type="protein sequence ID" value="HIY97698.1"/>
    <property type="molecule type" value="Genomic_DNA"/>
</dbReference>
<proteinExistence type="inferred from homology"/>
<feature type="region of interest" description="Disordered" evidence="7">
    <location>
        <begin position="136"/>
        <end position="176"/>
    </location>
</feature>
<accession>A0A9D2CTU0</accession>
<keyword evidence="3 5" id="KW-0687">Ribonucleoprotein</keyword>
<dbReference type="InterPro" id="IPR001196">
    <property type="entry name" value="Ribosomal_uL15_CS"/>
</dbReference>
<keyword evidence="8" id="KW-0472">Membrane</keyword>
<keyword evidence="8" id="KW-0812">Transmembrane</keyword>
<evidence type="ECO:0000256" key="8">
    <source>
        <dbReference type="SAM" id="Phobius"/>
    </source>
</evidence>
<dbReference type="GO" id="GO:0005840">
    <property type="term" value="C:ribosome"/>
    <property type="evidence" value="ECO:0007669"/>
    <property type="project" value="UniProtKB-KW"/>
</dbReference>
<comment type="caution">
    <text evidence="10">The sequence shown here is derived from an EMBL/GenBank/DDBJ whole genome shotgun (WGS) entry which is preliminary data.</text>
</comment>